<dbReference type="Proteomes" id="UP001163321">
    <property type="component" value="Chromosome 8"/>
</dbReference>
<protein>
    <submittedName>
        <fullName evidence="1">Uncharacterized protein</fullName>
    </submittedName>
</protein>
<evidence type="ECO:0000313" key="1">
    <source>
        <dbReference type="EMBL" id="KAI9906785.1"/>
    </source>
</evidence>
<dbReference type="EMBL" id="CM047587">
    <property type="protein sequence ID" value="KAI9906785.1"/>
    <property type="molecule type" value="Genomic_DNA"/>
</dbReference>
<name>A0ACC0VLG1_9STRA</name>
<organism evidence="1 2">
    <name type="scientific">Peronosclerospora sorghi</name>
    <dbReference type="NCBI Taxonomy" id="230839"/>
    <lineage>
        <taxon>Eukaryota</taxon>
        <taxon>Sar</taxon>
        <taxon>Stramenopiles</taxon>
        <taxon>Oomycota</taxon>
        <taxon>Peronosporomycetes</taxon>
        <taxon>Peronosporales</taxon>
        <taxon>Peronosporaceae</taxon>
        <taxon>Peronosclerospora</taxon>
    </lineage>
</organism>
<accession>A0ACC0VLG1</accession>
<proteinExistence type="predicted"/>
<comment type="caution">
    <text evidence="1">The sequence shown here is derived from an EMBL/GenBank/DDBJ whole genome shotgun (WGS) entry which is preliminary data.</text>
</comment>
<keyword evidence="2" id="KW-1185">Reference proteome</keyword>
<gene>
    <name evidence="1" type="ORF">PsorP6_002868</name>
</gene>
<evidence type="ECO:0000313" key="2">
    <source>
        <dbReference type="Proteomes" id="UP001163321"/>
    </source>
</evidence>
<sequence>MEVNDQINTCTAPKTINVTTAIATGSSPVEIDSQLETYDIKDENSLDIVALEQSRLLPQSVLDDILLHKGSFTMTFRATLKIEGQANRHVVVRRLLPELAELEAHRLAFMGSISLAAALAHPNIVAFMGVYDPTLREYNLDEFLSPSWQDTQPSVVTEHMANGDLRTMLRLHSRNKNEFGWFHSTSVPKTKVQVALDIVDALVYLHSQPNTLLHHLQLMAKRVLLSELWDAKLCAFSVHRALGTASTTSCTDSSVAWLAPELLRGEPRSEQTDVYALGVLLTELDTCQLPFSLGMDMDDEMDEQTQLALLVSSGCIRPALSIDCPLQIQELVMRCLSFSPEQRSPAIEVQHMLRKLINGTSICNLSLSSLPSNVSSLESITID</sequence>
<reference evidence="1 2" key="1">
    <citation type="journal article" date="2022" name="bioRxiv">
        <title>The genome of the oomycete Peronosclerospora sorghi, a cosmopolitan pathogen of maize and sorghum, is inflated with dispersed pseudogenes.</title>
        <authorList>
            <person name="Fletcher K."/>
            <person name="Martin F."/>
            <person name="Isakeit T."/>
            <person name="Cavanaugh K."/>
            <person name="Magill C."/>
            <person name="Michelmore R."/>
        </authorList>
    </citation>
    <scope>NUCLEOTIDE SEQUENCE [LARGE SCALE GENOMIC DNA]</scope>
    <source>
        <strain evidence="1">P6</strain>
    </source>
</reference>